<protein>
    <submittedName>
        <fullName evidence="2">SurA N-terminal domain-containing protein</fullName>
    </submittedName>
</protein>
<name>A0A1W1ZI45_9MICO</name>
<dbReference type="Pfam" id="PF13624">
    <property type="entry name" value="SurA_N_3"/>
    <property type="match status" value="1"/>
</dbReference>
<dbReference type="AlphaFoldDB" id="A0A1W1ZI45"/>
<proteinExistence type="predicted"/>
<feature type="compositionally biased region" description="Low complexity" evidence="1">
    <location>
        <begin position="173"/>
        <end position="188"/>
    </location>
</feature>
<organism evidence="2 3">
    <name type="scientific">Janibacter indicus</name>
    <dbReference type="NCBI Taxonomy" id="857417"/>
    <lineage>
        <taxon>Bacteria</taxon>
        <taxon>Bacillati</taxon>
        <taxon>Actinomycetota</taxon>
        <taxon>Actinomycetes</taxon>
        <taxon>Micrococcales</taxon>
        <taxon>Intrasporangiaceae</taxon>
        <taxon>Janibacter</taxon>
    </lineage>
</organism>
<gene>
    <name evidence="2" type="ORF">SAMN06296429_10424</name>
</gene>
<dbReference type="PROSITE" id="PS51257">
    <property type="entry name" value="PROKAR_LIPOPROTEIN"/>
    <property type="match status" value="1"/>
</dbReference>
<evidence type="ECO:0000313" key="2">
    <source>
        <dbReference type="EMBL" id="SMC48235.1"/>
    </source>
</evidence>
<evidence type="ECO:0000256" key="1">
    <source>
        <dbReference type="SAM" id="MobiDB-lite"/>
    </source>
</evidence>
<feature type="region of interest" description="Disordered" evidence="1">
    <location>
        <begin position="152"/>
        <end position="188"/>
    </location>
</feature>
<dbReference type="Proteomes" id="UP000192634">
    <property type="component" value="Unassembled WGS sequence"/>
</dbReference>
<accession>A0A1W1ZI45</accession>
<sequence>MLGHHSRPLALAALAALALTGCGGSDDGAAAEGGSSALAAKVGDTEITVGDIQRSTRELTAFVAAQAQASGQQPQQLETSTVVTYLVQTPAVLDYAEQEGLEVPSAGAMRREIGSAVPDPSDTTVDFLRANAVASQLDESAQQELSQLLTETDAELSPRYASALGESPDWLEQPEPQQQPGAGQPQTP</sequence>
<dbReference type="OrthoDB" id="4867906at2"/>
<evidence type="ECO:0000313" key="3">
    <source>
        <dbReference type="Proteomes" id="UP000192634"/>
    </source>
</evidence>
<dbReference type="EMBL" id="FWXN01000004">
    <property type="protein sequence ID" value="SMC48235.1"/>
    <property type="molecule type" value="Genomic_DNA"/>
</dbReference>
<dbReference type="RefSeq" id="WP_084450176.1">
    <property type="nucleotide sequence ID" value="NZ_CBDRLL010000002.1"/>
</dbReference>
<reference evidence="2 3" key="1">
    <citation type="submission" date="2017-04" db="EMBL/GenBank/DDBJ databases">
        <authorList>
            <person name="Afonso C.L."/>
            <person name="Miller P.J."/>
            <person name="Scott M.A."/>
            <person name="Spackman E."/>
            <person name="Goraichik I."/>
            <person name="Dimitrov K.M."/>
            <person name="Suarez D.L."/>
            <person name="Swayne D.E."/>
        </authorList>
    </citation>
    <scope>NUCLEOTIDE SEQUENCE [LARGE SCALE GENOMIC DNA]</scope>
    <source>
        <strain evidence="2 3">CGMCC 1.12511</strain>
    </source>
</reference>